<dbReference type="InterPro" id="IPR036907">
    <property type="entry name" value="5'-Nucleotdase_C_sf"/>
</dbReference>
<dbReference type="InterPro" id="IPR008334">
    <property type="entry name" value="5'-Nucleotdase_C"/>
</dbReference>
<dbReference type="InterPro" id="IPR006179">
    <property type="entry name" value="5_nucleotidase/apyrase"/>
</dbReference>
<dbReference type="Proteomes" id="UP000886744">
    <property type="component" value="Unassembled WGS sequence"/>
</dbReference>
<comment type="caution">
    <text evidence="2">The sequence shown here is derived from an EMBL/GenBank/DDBJ whole genome shotgun (WGS) entry which is preliminary data.</text>
</comment>
<feature type="domain" description="5'-Nucleotidase C-terminal" evidence="1">
    <location>
        <begin position="62"/>
        <end position="194"/>
    </location>
</feature>
<reference evidence="2" key="1">
    <citation type="submission" date="2020-10" db="EMBL/GenBank/DDBJ databases">
        <authorList>
            <person name="Gilroy R."/>
        </authorList>
    </citation>
    <scope>NUCLEOTIDE SEQUENCE</scope>
    <source>
        <strain evidence="2">ChiHjej13B12-12457</strain>
    </source>
</reference>
<evidence type="ECO:0000313" key="3">
    <source>
        <dbReference type="Proteomes" id="UP000886744"/>
    </source>
</evidence>
<dbReference type="AlphaFoldDB" id="A0A9D1J717"/>
<proteinExistence type="predicted"/>
<dbReference type="GO" id="GO:0009166">
    <property type="term" value="P:nucleotide catabolic process"/>
    <property type="evidence" value="ECO:0007669"/>
    <property type="project" value="InterPro"/>
</dbReference>
<dbReference type="PRINTS" id="PR01607">
    <property type="entry name" value="APYRASEFAMLY"/>
</dbReference>
<dbReference type="PANTHER" id="PTHR11575:SF24">
    <property type="entry name" value="5'-NUCLEOTIDASE"/>
    <property type="match status" value="1"/>
</dbReference>
<dbReference type="SUPFAM" id="SSF55816">
    <property type="entry name" value="5'-nucleotidase (syn. UDP-sugar hydrolase), C-terminal domain"/>
    <property type="match status" value="1"/>
</dbReference>
<dbReference type="Gene3D" id="3.90.780.10">
    <property type="entry name" value="5'-Nucleotidase, C-terminal domain"/>
    <property type="match status" value="1"/>
</dbReference>
<dbReference type="PANTHER" id="PTHR11575">
    <property type="entry name" value="5'-NUCLEOTIDASE-RELATED"/>
    <property type="match status" value="1"/>
</dbReference>
<accession>A0A9D1J717</accession>
<evidence type="ECO:0000313" key="2">
    <source>
        <dbReference type="EMBL" id="HIR62694.1"/>
    </source>
</evidence>
<sequence>MLLLAGQLLSAQNFEYKWQRVHMDSTYESATVYPVDSIVAEHEEQMGPLMKVVIYSNAEIEEAQPESALTNLVADMLIHAAQPYIDNDYPTLSLTNMGGIRSNFPKGAVRVYDIYSTLPFNNSVVVAVMKGKDVREILENFAHRERFEALGGVRILVEDKEIENCLIGGQPLEEDGLYNLVTIDFLLDGGDRFHIGSEAVSIKRTGIVMRDAAVAYLEELSESGVVLENKTDGRVIIDED</sequence>
<organism evidence="2 3">
    <name type="scientific">Candidatus Coprenecus avistercoris</name>
    <dbReference type="NCBI Taxonomy" id="2840730"/>
    <lineage>
        <taxon>Bacteria</taxon>
        <taxon>Pseudomonadati</taxon>
        <taxon>Bacteroidota</taxon>
        <taxon>Bacteroidia</taxon>
        <taxon>Bacteroidales</taxon>
        <taxon>Rikenellaceae</taxon>
        <taxon>Rikenellaceae incertae sedis</taxon>
        <taxon>Candidatus Coprenecus</taxon>
    </lineage>
</organism>
<reference evidence="2" key="2">
    <citation type="journal article" date="2021" name="PeerJ">
        <title>Extensive microbial diversity within the chicken gut microbiome revealed by metagenomics and culture.</title>
        <authorList>
            <person name="Gilroy R."/>
            <person name="Ravi A."/>
            <person name="Getino M."/>
            <person name="Pursley I."/>
            <person name="Horton D.L."/>
            <person name="Alikhan N.F."/>
            <person name="Baker D."/>
            <person name="Gharbi K."/>
            <person name="Hall N."/>
            <person name="Watson M."/>
            <person name="Adriaenssens E.M."/>
            <person name="Foster-Nyarko E."/>
            <person name="Jarju S."/>
            <person name="Secka A."/>
            <person name="Antonio M."/>
            <person name="Oren A."/>
            <person name="Chaudhuri R.R."/>
            <person name="La Ragione R."/>
            <person name="Hildebrand F."/>
            <person name="Pallen M.J."/>
        </authorList>
    </citation>
    <scope>NUCLEOTIDE SEQUENCE</scope>
    <source>
        <strain evidence="2">ChiHjej13B12-12457</strain>
    </source>
</reference>
<dbReference type="EMBL" id="DVHI01000054">
    <property type="protein sequence ID" value="HIR62694.1"/>
    <property type="molecule type" value="Genomic_DNA"/>
</dbReference>
<dbReference type="GO" id="GO:0016787">
    <property type="term" value="F:hydrolase activity"/>
    <property type="evidence" value="ECO:0007669"/>
    <property type="project" value="InterPro"/>
</dbReference>
<protein>
    <submittedName>
        <fullName evidence="2">5'-nucleotidase C-terminal domain-containing protein</fullName>
    </submittedName>
</protein>
<gene>
    <name evidence="2" type="ORF">IAC94_04125</name>
</gene>
<dbReference type="Pfam" id="PF02872">
    <property type="entry name" value="5_nucleotid_C"/>
    <property type="match status" value="1"/>
</dbReference>
<evidence type="ECO:0000259" key="1">
    <source>
        <dbReference type="Pfam" id="PF02872"/>
    </source>
</evidence>
<name>A0A9D1J717_9BACT</name>